<feature type="transmembrane region" description="Helical" evidence="1">
    <location>
        <begin position="62"/>
        <end position="83"/>
    </location>
</feature>
<reference evidence="2" key="1">
    <citation type="submission" date="2020-11" db="EMBL/GenBank/DDBJ databases">
        <title>Bacterial whole genome sequence for Panacibacter sp. DH6.</title>
        <authorList>
            <person name="Le V."/>
            <person name="Ko S."/>
            <person name="Ahn C.-Y."/>
            <person name="Oh H.-M."/>
        </authorList>
    </citation>
    <scope>NUCLEOTIDE SEQUENCE</scope>
    <source>
        <strain evidence="2">DH6</strain>
    </source>
</reference>
<dbReference type="AlphaFoldDB" id="A0A931H0J2"/>
<protein>
    <submittedName>
        <fullName evidence="2">Uncharacterized protein</fullName>
    </submittedName>
</protein>
<evidence type="ECO:0000313" key="2">
    <source>
        <dbReference type="EMBL" id="MBG9378797.1"/>
    </source>
</evidence>
<keyword evidence="1" id="KW-0812">Transmembrane</keyword>
<gene>
    <name evidence="2" type="ORF">I5907_21370</name>
</gene>
<comment type="caution">
    <text evidence="2">The sequence shown here is derived from an EMBL/GenBank/DDBJ whole genome shotgun (WGS) entry which is preliminary data.</text>
</comment>
<proteinExistence type="predicted"/>
<feature type="transmembrane region" description="Helical" evidence="1">
    <location>
        <begin position="90"/>
        <end position="107"/>
    </location>
</feature>
<keyword evidence="1" id="KW-1133">Transmembrane helix</keyword>
<evidence type="ECO:0000313" key="3">
    <source>
        <dbReference type="Proteomes" id="UP000628448"/>
    </source>
</evidence>
<dbReference type="EMBL" id="JADWYR010000006">
    <property type="protein sequence ID" value="MBG9378797.1"/>
    <property type="molecule type" value="Genomic_DNA"/>
</dbReference>
<keyword evidence="1" id="KW-0472">Membrane</keyword>
<name>A0A931H0J2_9BACT</name>
<dbReference type="RefSeq" id="WP_196992903.1">
    <property type="nucleotide sequence ID" value="NZ_JADWYR010000006.1"/>
</dbReference>
<evidence type="ECO:0000256" key="1">
    <source>
        <dbReference type="SAM" id="Phobius"/>
    </source>
</evidence>
<sequence>MTNNSNSKLLWTLPYVVVAFELLFSFIGLSEFYNVKIAGQESAYPFGPINENQWYYQNASVYANYNLTSGLMFLAASVLTVWATIKKSRTLVILGIGLTILFFIAELNSDKVQ</sequence>
<accession>A0A931H0J2</accession>
<keyword evidence="3" id="KW-1185">Reference proteome</keyword>
<organism evidence="2 3">
    <name type="scientific">Panacibacter microcysteis</name>
    <dbReference type="NCBI Taxonomy" id="2793269"/>
    <lineage>
        <taxon>Bacteria</taxon>
        <taxon>Pseudomonadati</taxon>
        <taxon>Bacteroidota</taxon>
        <taxon>Chitinophagia</taxon>
        <taxon>Chitinophagales</taxon>
        <taxon>Chitinophagaceae</taxon>
        <taxon>Panacibacter</taxon>
    </lineage>
</organism>
<dbReference type="Proteomes" id="UP000628448">
    <property type="component" value="Unassembled WGS sequence"/>
</dbReference>
<feature type="transmembrane region" description="Helical" evidence="1">
    <location>
        <begin position="9"/>
        <end position="29"/>
    </location>
</feature>